<dbReference type="PANTHER" id="PTHR11019:SF159">
    <property type="entry name" value="TRANSCRIPTIONAL REGULATOR-RELATED"/>
    <property type="match status" value="1"/>
</dbReference>
<dbReference type="InterPro" id="IPR018060">
    <property type="entry name" value="HTH_AraC"/>
</dbReference>
<comment type="caution">
    <text evidence="6">The sequence shown here is derived from an EMBL/GenBank/DDBJ whole genome shotgun (WGS) entry which is preliminary data.</text>
</comment>
<dbReference type="SUPFAM" id="SSF46689">
    <property type="entry name" value="Homeodomain-like"/>
    <property type="match status" value="1"/>
</dbReference>
<reference evidence="6 7" key="1">
    <citation type="submission" date="2016-07" db="EMBL/GenBank/DDBJ databases">
        <title>Genome analysis of Burkholderia fungorum ES3-20.</title>
        <authorList>
            <person name="Xu D."/>
            <person name="Yao R."/>
            <person name="Zheng S."/>
        </authorList>
    </citation>
    <scope>NUCLEOTIDE SEQUENCE [LARGE SCALE GENOMIC DNA]</scope>
    <source>
        <strain evidence="6 7">ES3-20</strain>
    </source>
</reference>
<gene>
    <name evidence="6" type="ORF">BCY88_07030</name>
</gene>
<organism evidence="6 7">
    <name type="scientific">Paraburkholderia fungorum</name>
    <dbReference type="NCBI Taxonomy" id="134537"/>
    <lineage>
        <taxon>Bacteria</taxon>
        <taxon>Pseudomonadati</taxon>
        <taxon>Pseudomonadota</taxon>
        <taxon>Betaproteobacteria</taxon>
        <taxon>Burkholderiales</taxon>
        <taxon>Burkholderiaceae</taxon>
        <taxon>Paraburkholderia</taxon>
    </lineage>
</organism>
<evidence type="ECO:0000259" key="5">
    <source>
        <dbReference type="PROSITE" id="PS01124"/>
    </source>
</evidence>
<evidence type="ECO:0000313" key="6">
    <source>
        <dbReference type="EMBL" id="RKF38204.1"/>
    </source>
</evidence>
<dbReference type="PANTHER" id="PTHR11019">
    <property type="entry name" value="HTH-TYPE TRANSCRIPTIONAL REGULATOR NIMR"/>
    <property type="match status" value="1"/>
</dbReference>
<keyword evidence="4" id="KW-0804">Transcription</keyword>
<dbReference type="SMART" id="SM00342">
    <property type="entry name" value="HTH_ARAC"/>
    <property type="match status" value="1"/>
</dbReference>
<evidence type="ECO:0000256" key="3">
    <source>
        <dbReference type="ARBA" id="ARBA00023125"/>
    </source>
</evidence>
<dbReference type="PROSITE" id="PS00041">
    <property type="entry name" value="HTH_ARAC_FAMILY_1"/>
    <property type="match status" value="1"/>
</dbReference>
<dbReference type="EMBL" id="MCAS01000034">
    <property type="protein sequence ID" value="RKF38204.1"/>
    <property type="molecule type" value="Genomic_DNA"/>
</dbReference>
<dbReference type="CDD" id="cd06124">
    <property type="entry name" value="cupin_NimR-like_N"/>
    <property type="match status" value="1"/>
</dbReference>
<dbReference type="PROSITE" id="PS01124">
    <property type="entry name" value="HTH_ARAC_FAMILY_2"/>
    <property type="match status" value="1"/>
</dbReference>
<dbReference type="Gene3D" id="2.60.120.10">
    <property type="entry name" value="Jelly Rolls"/>
    <property type="match status" value="1"/>
</dbReference>
<dbReference type="SUPFAM" id="SSF51182">
    <property type="entry name" value="RmlC-like cupins"/>
    <property type="match status" value="1"/>
</dbReference>
<dbReference type="OrthoDB" id="9804543at2"/>
<keyword evidence="3" id="KW-0238">DNA-binding</keyword>
<dbReference type="InterPro" id="IPR014710">
    <property type="entry name" value="RmlC-like_jellyroll"/>
</dbReference>
<name>A0A3R7GQ25_9BURK</name>
<dbReference type="Proteomes" id="UP000283709">
    <property type="component" value="Unassembled WGS sequence"/>
</dbReference>
<dbReference type="GO" id="GO:0043565">
    <property type="term" value="F:sequence-specific DNA binding"/>
    <property type="evidence" value="ECO:0007669"/>
    <property type="project" value="InterPro"/>
</dbReference>
<dbReference type="RefSeq" id="WP_120347207.1">
    <property type="nucleotide sequence ID" value="NZ_MCAS01000034.1"/>
</dbReference>
<keyword evidence="2" id="KW-0805">Transcription regulation</keyword>
<evidence type="ECO:0000256" key="4">
    <source>
        <dbReference type="ARBA" id="ARBA00023163"/>
    </source>
</evidence>
<evidence type="ECO:0000313" key="7">
    <source>
        <dbReference type="Proteomes" id="UP000283709"/>
    </source>
</evidence>
<protein>
    <submittedName>
        <fullName evidence="6">AraC family transcriptional regulator</fullName>
    </submittedName>
</protein>
<keyword evidence="1" id="KW-0678">Repressor</keyword>
<dbReference type="AlphaFoldDB" id="A0A3R7GQ25"/>
<dbReference type="Pfam" id="PF12833">
    <property type="entry name" value="HTH_18"/>
    <property type="match status" value="1"/>
</dbReference>
<feature type="domain" description="HTH araC/xylS-type" evidence="5">
    <location>
        <begin position="160"/>
        <end position="260"/>
    </location>
</feature>
<dbReference type="Pfam" id="PF02311">
    <property type="entry name" value="AraC_binding"/>
    <property type="match status" value="1"/>
</dbReference>
<dbReference type="FunFam" id="1.10.10.60:FF:000132">
    <property type="entry name" value="AraC family transcriptional regulator"/>
    <property type="match status" value="1"/>
</dbReference>
<evidence type="ECO:0000256" key="2">
    <source>
        <dbReference type="ARBA" id="ARBA00023015"/>
    </source>
</evidence>
<proteinExistence type="predicted"/>
<dbReference type="InterPro" id="IPR011051">
    <property type="entry name" value="RmlC_Cupin_sf"/>
</dbReference>
<dbReference type="InterPro" id="IPR018062">
    <property type="entry name" value="HTH_AraC-typ_CS"/>
</dbReference>
<dbReference type="InterPro" id="IPR009057">
    <property type="entry name" value="Homeodomain-like_sf"/>
</dbReference>
<dbReference type="GO" id="GO:0003700">
    <property type="term" value="F:DNA-binding transcription factor activity"/>
    <property type="evidence" value="ECO:0007669"/>
    <property type="project" value="InterPro"/>
</dbReference>
<dbReference type="Gene3D" id="1.10.10.60">
    <property type="entry name" value="Homeodomain-like"/>
    <property type="match status" value="1"/>
</dbReference>
<evidence type="ECO:0000256" key="1">
    <source>
        <dbReference type="ARBA" id="ARBA00022491"/>
    </source>
</evidence>
<dbReference type="InterPro" id="IPR003313">
    <property type="entry name" value="AraC-bd"/>
</dbReference>
<accession>A0A3R7GQ25</accession>
<sequence>MDPIWRAQFGFDYKRQARPVMARGSNYPNGYREIWHSHEQVQLFYPMNGAARVLTPMGSWMLPPMRAIWLPPGVDHELHMIGGVDSYSVYLEPDAAPWLWPACRVLFITPLLHELIMALAQQPREYAEDGIGAHIAVLLLALLRDAESTTQGGLPLPSDRRLRTICSRLLAEPDNDDTLDEWSHTVGASARTLARLFRQETGLTFGQWRQQLRLVEAMARLAQGDSVARVADQLGYQSSSSFIAMFRRSIGETPQRLLRRPAG</sequence>